<dbReference type="EMBL" id="CAAALY010257404">
    <property type="protein sequence ID" value="VEL38267.1"/>
    <property type="molecule type" value="Genomic_DNA"/>
</dbReference>
<evidence type="ECO:0000313" key="2">
    <source>
        <dbReference type="Proteomes" id="UP000784294"/>
    </source>
</evidence>
<reference evidence="1" key="1">
    <citation type="submission" date="2018-11" db="EMBL/GenBank/DDBJ databases">
        <authorList>
            <consortium name="Pathogen Informatics"/>
        </authorList>
    </citation>
    <scope>NUCLEOTIDE SEQUENCE</scope>
</reference>
<keyword evidence="2" id="KW-1185">Reference proteome</keyword>
<dbReference type="Proteomes" id="UP000784294">
    <property type="component" value="Unassembled WGS sequence"/>
</dbReference>
<name>A0A448XJP0_9PLAT</name>
<comment type="caution">
    <text evidence="1">The sequence shown here is derived from an EMBL/GenBank/DDBJ whole genome shotgun (WGS) entry which is preliminary data.</text>
</comment>
<dbReference type="AlphaFoldDB" id="A0A448XJP0"/>
<protein>
    <submittedName>
        <fullName evidence="1">Uncharacterized protein</fullName>
    </submittedName>
</protein>
<proteinExistence type="predicted"/>
<evidence type="ECO:0000313" key="1">
    <source>
        <dbReference type="EMBL" id="VEL38267.1"/>
    </source>
</evidence>
<gene>
    <name evidence="1" type="ORF">PXEA_LOCUS31707</name>
</gene>
<sequence>MRHCDQSRGQCPSVMEEMSSAYSLFIQTHIETSDGSVFETASVWHKSCQTRKISSSAYEHLLNSEELKLCSGASESLVVKPMF</sequence>
<organism evidence="1 2">
    <name type="scientific">Protopolystoma xenopodis</name>
    <dbReference type="NCBI Taxonomy" id="117903"/>
    <lineage>
        <taxon>Eukaryota</taxon>
        <taxon>Metazoa</taxon>
        <taxon>Spiralia</taxon>
        <taxon>Lophotrochozoa</taxon>
        <taxon>Platyhelminthes</taxon>
        <taxon>Monogenea</taxon>
        <taxon>Polyopisthocotylea</taxon>
        <taxon>Polystomatidea</taxon>
        <taxon>Polystomatidae</taxon>
        <taxon>Protopolystoma</taxon>
    </lineage>
</organism>
<accession>A0A448XJP0</accession>